<dbReference type="PROSITE" id="PS50937">
    <property type="entry name" value="HTH_MERR_2"/>
    <property type="match status" value="1"/>
</dbReference>
<evidence type="ECO:0000313" key="6">
    <source>
        <dbReference type="EMBL" id="SFL23091.1"/>
    </source>
</evidence>
<dbReference type="RefSeq" id="WP_092705160.1">
    <property type="nucleotide sequence ID" value="NZ_FOSR01000020.1"/>
</dbReference>
<dbReference type="PANTHER" id="PTHR30204">
    <property type="entry name" value="REDOX-CYCLING DRUG-SENSING TRANSCRIPTIONAL ACTIVATOR SOXR"/>
    <property type="match status" value="1"/>
</dbReference>
<evidence type="ECO:0000256" key="4">
    <source>
        <dbReference type="ARBA" id="ARBA00023163"/>
    </source>
</evidence>
<evidence type="ECO:0000256" key="2">
    <source>
        <dbReference type="ARBA" id="ARBA00023015"/>
    </source>
</evidence>
<evidence type="ECO:0000259" key="5">
    <source>
        <dbReference type="PROSITE" id="PS50937"/>
    </source>
</evidence>
<accession>A0A1I4G262</accession>
<dbReference type="Pfam" id="PF13411">
    <property type="entry name" value="MerR_1"/>
    <property type="match status" value="1"/>
</dbReference>
<keyword evidence="1" id="KW-0678">Repressor</keyword>
<dbReference type="InterPro" id="IPR009061">
    <property type="entry name" value="DNA-bd_dom_put_sf"/>
</dbReference>
<sequence length="342" mass="38633">MQLTVGELAKRCGLTVRTLHHYDAINLLKPSVRSAAGYRLYDRANVERLHRIQALRQLGLSLTDIGIALSGPQAPLAEVIDKQITQLDRELTQATRLRQQLLALRAQLASGQPPDLADWLDTLELMTMYEKYFSPEELKELPLLTDPGTQAQWSALVATLQAAMDRGAQPGDPDVDMLALRWMEMLGRDTGRNADFLMRLRAVNEQEPQARQRSGITEALECFVEKAVVAARLTLFARYLSEPEMEFLRANYGRQMYEWPPLIADLRKAMDAAVPVDSPHVRQLAQRWMTLFRAYAGDDPATHARIREAYAREPDLRSGSMVDASLFAYLREALDDIQATKD</sequence>
<dbReference type="EMBL" id="FOSR01000020">
    <property type="protein sequence ID" value="SFL23091.1"/>
    <property type="molecule type" value="Genomic_DNA"/>
</dbReference>
<reference evidence="7" key="1">
    <citation type="submission" date="2016-10" db="EMBL/GenBank/DDBJ databases">
        <authorList>
            <person name="Varghese N."/>
            <person name="Submissions S."/>
        </authorList>
    </citation>
    <scope>NUCLEOTIDE SEQUENCE [LARGE SCALE GENOMIC DNA]</scope>
    <source>
        <strain evidence="7">MO64</strain>
    </source>
</reference>
<dbReference type="GO" id="GO:0003700">
    <property type="term" value="F:DNA-binding transcription factor activity"/>
    <property type="evidence" value="ECO:0007669"/>
    <property type="project" value="InterPro"/>
</dbReference>
<dbReference type="InterPro" id="IPR000551">
    <property type="entry name" value="MerR-type_HTH_dom"/>
</dbReference>
<organism evidence="6 7">
    <name type="scientific">Rhodanobacter glycinis</name>
    <dbReference type="NCBI Taxonomy" id="582702"/>
    <lineage>
        <taxon>Bacteria</taxon>
        <taxon>Pseudomonadati</taxon>
        <taxon>Pseudomonadota</taxon>
        <taxon>Gammaproteobacteria</taxon>
        <taxon>Lysobacterales</taxon>
        <taxon>Rhodanobacteraceae</taxon>
        <taxon>Rhodanobacter</taxon>
    </lineage>
</organism>
<proteinExistence type="predicted"/>
<gene>
    <name evidence="6" type="ORF">SAMN05192579_12051</name>
</gene>
<dbReference type="Pfam" id="PF07739">
    <property type="entry name" value="TipAS"/>
    <property type="match status" value="1"/>
</dbReference>
<dbReference type="AlphaFoldDB" id="A0A1I4G262"/>
<dbReference type="InterPro" id="IPR047057">
    <property type="entry name" value="MerR_fam"/>
</dbReference>
<evidence type="ECO:0000313" key="7">
    <source>
        <dbReference type="Proteomes" id="UP000198725"/>
    </source>
</evidence>
<evidence type="ECO:0000256" key="1">
    <source>
        <dbReference type="ARBA" id="ARBA00022491"/>
    </source>
</evidence>
<dbReference type="Gene3D" id="1.10.1660.10">
    <property type="match status" value="1"/>
</dbReference>
<dbReference type="SMART" id="SM00422">
    <property type="entry name" value="HTH_MERR"/>
    <property type="match status" value="1"/>
</dbReference>
<keyword evidence="4" id="KW-0804">Transcription</keyword>
<dbReference type="Proteomes" id="UP000198725">
    <property type="component" value="Unassembled WGS sequence"/>
</dbReference>
<feature type="domain" description="HTH merR-type" evidence="5">
    <location>
        <begin position="1"/>
        <end position="71"/>
    </location>
</feature>
<dbReference type="PRINTS" id="PR00040">
    <property type="entry name" value="HTHMERR"/>
</dbReference>
<keyword evidence="2" id="KW-0805">Transcription regulation</keyword>
<dbReference type="GO" id="GO:0003677">
    <property type="term" value="F:DNA binding"/>
    <property type="evidence" value="ECO:0007669"/>
    <property type="project" value="UniProtKB-KW"/>
</dbReference>
<keyword evidence="3 6" id="KW-0238">DNA-binding</keyword>
<dbReference type="PROSITE" id="PS00552">
    <property type="entry name" value="HTH_MERR_1"/>
    <property type="match status" value="1"/>
</dbReference>
<evidence type="ECO:0000256" key="3">
    <source>
        <dbReference type="ARBA" id="ARBA00023125"/>
    </source>
</evidence>
<name>A0A1I4G262_9GAMM</name>
<keyword evidence="7" id="KW-1185">Reference proteome</keyword>
<dbReference type="PANTHER" id="PTHR30204:SF69">
    <property type="entry name" value="MERR-FAMILY TRANSCRIPTIONAL REGULATOR"/>
    <property type="match status" value="1"/>
</dbReference>
<dbReference type="InterPro" id="IPR012925">
    <property type="entry name" value="TipAS_dom"/>
</dbReference>
<protein>
    <submittedName>
        <fullName evidence="6">DNA-binding transcriptional regulator, MerR family</fullName>
    </submittedName>
</protein>
<dbReference type="SUPFAM" id="SSF46955">
    <property type="entry name" value="Putative DNA-binding domain"/>
    <property type="match status" value="1"/>
</dbReference>